<evidence type="ECO:0000256" key="6">
    <source>
        <dbReference type="ARBA" id="ARBA00023157"/>
    </source>
</evidence>
<dbReference type="Pfam" id="PF00019">
    <property type="entry name" value="TGF_beta"/>
    <property type="match status" value="1"/>
</dbReference>
<proteinExistence type="inferred from homology"/>
<dbReference type="Proteomes" id="UP000035642">
    <property type="component" value="Unassembled WGS sequence"/>
</dbReference>
<dbReference type="STRING" id="6313.A0A0K0D3Q1"/>
<accession>A0A0K0D3Q1</accession>
<keyword evidence="5 8" id="KW-0339">Growth factor</keyword>
<evidence type="ECO:0000256" key="8">
    <source>
        <dbReference type="RuleBase" id="RU000354"/>
    </source>
</evidence>
<keyword evidence="7" id="KW-0325">Glycoprotein</keyword>
<sequence length="171" mass="19384">LCSLVSENKKKIVTNSFSNTNTKTELKSIYRFEEVEINLIKTTSGTVLSFKYRKIGFALTTKIVLRSSCFQRCQKHVTLVTMKDLGWEKWIIAPTTFEAGFCSGKCPNPLPKEMHPSNHALLQSLLHSSTVPAVCCSPDQMRSMTLFYRDELGRSTIKNFENMIVESCTCQ</sequence>
<keyword evidence="4" id="KW-0732">Signal</keyword>
<reference evidence="10" key="1">
    <citation type="submission" date="2012-09" db="EMBL/GenBank/DDBJ databases">
        <authorList>
            <person name="Martin A.A."/>
        </authorList>
    </citation>
    <scope>NUCLEOTIDE SEQUENCE</scope>
</reference>
<evidence type="ECO:0000256" key="1">
    <source>
        <dbReference type="ARBA" id="ARBA00004613"/>
    </source>
</evidence>
<keyword evidence="10" id="KW-1185">Reference proteome</keyword>
<comment type="subcellular location">
    <subcellularLocation>
        <location evidence="1">Secreted</location>
    </subcellularLocation>
</comment>
<organism evidence="10 11">
    <name type="scientific">Angiostrongylus cantonensis</name>
    <name type="common">Rat lungworm</name>
    <dbReference type="NCBI Taxonomy" id="6313"/>
    <lineage>
        <taxon>Eukaryota</taxon>
        <taxon>Metazoa</taxon>
        <taxon>Ecdysozoa</taxon>
        <taxon>Nematoda</taxon>
        <taxon>Chromadorea</taxon>
        <taxon>Rhabditida</taxon>
        <taxon>Rhabditina</taxon>
        <taxon>Rhabditomorpha</taxon>
        <taxon>Strongyloidea</taxon>
        <taxon>Metastrongylidae</taxon>
        <taxon>Angiostrongylus</taxon>
    </lineage>
</organism>
<dbReference type="InterPro" id="IPR017948">
    <property type="entry name" value="TGFb_CS"/>
</dbReference>
<keyword evidence="3" id="KW-0964">Secreted</keyword>
<evidence type="ECO:0000256" key="2">
    <source>
        <dbReference type="ARBA" id="ARBA00006656"/>
    </source>
</evidence>
<name>A0A0K0D3Q1_ANGCA</name>
<evidence type="ECO:0000256" key="4">
    <source>
        <dbReference type="ARBA" id="ARBA00022729"/>
    </source>
</evidence>
<evidence type="ECO:0000256" key="7">
    <source>
        <dbReference type="ARBA" id="ARBA00023180"/>
    </source>
</evidence>
<evidence type="ECO:0000256" key="3">
    <source>
        <dbReference type="ARBA" id="ARBA00022525"/>
    </source>
</evidence>
<dbReference type="InterPro" id="IPR001839">
    <property type="entry name" value="TGF-b_C"/>
</dbReference>
<evidence type="ECO:0000256" key="5">
    <source>
        <dbReference type="ARBA" id="ARBA00023030"/>
    </source>
</evidence>
<keyword evidence="6" id="KW-1015">Disulfide bond</keyword>
<dbReference type="SMART" id="SM00204">
    <property type="entry name" value="TGFB"/>
    <property type="match status" value="1"/>
</dbReference>
<dbReference type="PROSITE" id="PS51362">
    <property type="entry name" value="TGF_BETA_2"/>
    <property type="match status" value="1"/>
</dbReference>
<dbReference type="PROSITE" id="PS00250">
    <property type="entry name" value="TGF_BETA_1"/>
    <property type="match status" value="1"/>
</dbReference>
<reference evidence="11" key="2">
    <citation type="submission" date="2017-02" db="UniProtKB">
        <authorList>
            <consortium name="WormBaseParasite"/>
        </authorList>
    </citation>
    <scope>IDENTIFICATION</scope>
</reference>
<dbReference type="InterPro" id="IPR029034">
    <property type="entry name" value="Cystine-knot_cytokine"/>
</dbReference>
<dbReference type="GO" id="GO:0005615">
    <property type="term" value="C:extracellular space"/>
    <property type="evidence" value="ECO:0007669"/>
    <property type="project" value="TreeGrafter"/>
</dbReference>
<dbReference type="GO" id="GO:0008083">
    <property type="term" value="F:growth factor activity"/>
    <property type="evidence" value="ECO:0007669"/>
    <property type="project" value="UniProtKB-KW"/>
</dbReference>
<dbReference type="AlphaFoldDB" id="A0A0K0D3Q1"/>
<evidence type="ECO:0000313" key="11">
    <source>
        <dbReference type="WBParaSite" id="ACAC_0000469601-mRNA-1"/>
    </source>
</evidence>
<dbReference type="PANTHER" id="PTHR11848">
    <property type="entry name" value="TGF-BETA FAMILY"/>
    <property type="match status" value="1"/>
</dbReference>
<dbReference type="WBParaSite" id="ACAC_0000469601-mRNA-1">
    <property type="protein sequence ID" value="ACAC_0000469601-mRNA-1"/>
    <property type="gene ID" value="ACAC_0000469601"/>
</dbReference>
<protein>
    <submittedName>
        <fullName evidence="11">TGF_BETA_2 domain-containing protein</fullName>
    </submittedName>
</protein>
<comment type="similarity">
    <text evidence="2 8">Belongs to the TGF-beta family.</text>
</comment>
<evidence type="ECO:0000313" key="10">
    <source>
        <dbReference type="Proteomes" id="UP000035642"/>
    </source>
</evidence>
<dbReference type="InterPro" id="IPR015615">
    <property type="entry name" value="TGF-beta-rel"/>
</dbReference>
<dbReference type="FunFam" id="2.10.90.10:FF:000001">
    <property type="entry name" value="Bone morphogenetic protein 4"/>
    <property type="match status" value="1"/>
</dbReference>
<dbReference type="GO" id="GO:0005125">
    <property type="term" value="F:cytokine activity"/>
    <property type="evidence" value="ECO:0007669"/>
    <property type="project" value="TreeGrafter"/>
</dbReference>
<dbReference type="Gene3D" id="2.10.90.10">
    <property type="entry name" value="Cystine-knot cytokines"/>
    <property type="match status" value="1"/>
</dbReference>
<feature type="domain" description="TGF-beta family profile" evidence="9">
    <location>
        <begin position="53"/>
        <end position="171"/>
    </location>
</feature>
<dbReference type="SUPFAM" id="SSF57501">
    <property type="entry name" value="Cystine-knot cytokines"/>
    <property type="match status" value="1"/>
</dbReference>
<evidence type="ECO:0000259" key="9">
    <source>
        <dbReference type="PROSITE" id="PS51362"/>
    </source>
</evidence>